<dbReference type="Proteomes" id="UP000319976">
    <property type="component" value="Chromosome"/>
</dbReference>
<feature type="domain" description="DUF1559" evidence="1">
    <location>
        <begin position="35"/>
        <end position="298"/>
    </location>
</feature>
<accession>A0A517TF41</accession>
<dbReference type="OrthoDB" id="241095at2"/>
<dbReference type="KEGG" id="chya:V22_42640"/>
<sequence length="317" mass="34377">MKTNPMHRKGFTLIELLVVIAIIAILIALLLPAVQQAREAARRSQCKNNLKQIGLALHNYHDTHRVFPPGAIAPGSRCDSMAPTQPILNHTAYQMILPFLEQAALYQSYDFTQPSGRSRYPFNGDATCDDPQPATDQLSLVTSPVTVFLCPSDPGPTVGTENHQFSMATGAYRTSYGLVSHVGDGGWNTTWIENTSSEKGMWGPNGAARIRDITDGTSNTVAISEAPLQKKTVEDWTGPYWNAYTYIYWIELKKGINVIVPDTIPGVGRNGAGSEHVGGVQFLMADGSVHFISENADQIGVINAMQSVAGGEVIGEF</sequence>
<evidence type="ECO:0000259" key="1">
    <source>
        <dbReference type="Pfam" id="PF07596"/>
    </source>
</evidence>
<dbReference type="InterPro" id="IPR045584">
    <property type="entry name" value="Pilin-like"/>
</dbReference>
<dbReference type="InterPro" id="IPR027558">
    <property type="entry name" value="Pre_pil_HX9DG_C"/>
</dbReference>
<protein>
    <submittedName>
        <fullName evidence="2">Putative major pilin subunit</fullName>
    </submittedName>
</protein>
<dbReference type="Gene3D" id="3.30.700.10">
    <property type="entry name" value="Glycoprotein, Type 4 Pilin"/>
    <property type="match status" value="1"/>
</dbReference>
<dbReference type="Pfam" id="PF07596">
    <property type="entry name" value="SBP_bac_10"/>
    <property type="match status" value="1"/>
</dbReference>
<proteinExistence type="predicted"/>
<dbReference type="AlphaFoldDB" id="A0A517TF41"/>
<gene>
    <name evidence="2" type="ORF">V22_42640</name>
</gene>
<organism evidence="2 3">
    <name type="scientific">Calycomorphotria hydatis</name>
    <dbReference type="NCBI Taxonomy" id="2528027"/>
    <lineage>
        <taxon>Bacteria</taxon>
        <taxon>Pseudomonadati</taxon>
        <taxon>Planctomycetota</taxon>
        <taxon>Planctomycetia</taxon>
        <taxon>Planctomycetales</taxon>
        <taxon>Planctomycetaceae</taxon>
        <taxon>Calycomorphotria</taxon>
    </lineage>
</organism>
<dbReference type="EMBL" id="CP036316">
    <property type="protein sequence ID" value="QDT66992.1"/>
    <property type="molecule type" value="Genomic_DNA"/>
</dbReference>
<dbReference type="InterPro" id="IPR012902">
    <property type="entry name" value="N_methyl_site"/>
</dbReference>
<dbReference type="PANTHER" id="PTHR30093:SF2">
    <property type="entry name" value="TYPE II SECRETION SYSTEM PROTEIN H"/>
    <property type="match status" value="1"/>
</dbReference>
<dbReference type="PANTHER" id="PTHR30093">
    <property type="entry name" value="GENERAL SECRETION PATHWAY PROTEIN G"/>
    <property type="match status" value="1"/>
</dbReference>
<reference evidence="2 3" key="1">
    <citation type="submission" date="2019-02" db="EMBL/GenBank/DDBJ databases">
        <title>Deep-cultivation of Planctomycetes and their phenomic and genomic characterization uncovers novel biology.</title>
        <authorList>
            <person name="Wiegand S."/>
            <person name="Jogler M."/>
            <person name="Boedeker C."/>
            <person name="Pinto D."/>
            <person name="Vollmers J."/>
            <person name="Rivas-Marin E."/>
            <person name="Kohn T."/>
            <person name="Peeters S.H."/>
            <person name="Heuer A."/>
            <person name="Rast P."/>
            <person name="Oberbeckmann S."/>
            <person name="Bunk B."/>
            <person name="Jeske O."/>
            <person name="Meyerdierks A."/>
            <person name="Storesund J.E."/>
            <person name="Kallscheuer N."/>
            <person name="Luecker S."/>
            <person name="Lage O.M."/>
            <person name="Pohl T."/>
            <person name="Merkel B.J."/>
            <person name="Hornburger P."/>
            <person name="Mueller R.-W."/>
            <person name="Bruemmer F."/>
            <person name="Labrenz M."/>
            <person name="Spormann A.M."/>
            <person name="Op den Camp H."/>
            <person name="Overmann J."/>
            <person name="Amann R."/>
            <person name="Jetten M.S.M."/>
            <person name="Mascher T."/>
            <person name="Medema M.H."/>
            <person name="Devos D.P."/>
            <person name="Kaster A.-K."/>
            <person name="Ovreas L."/>
            <person name="Rohde M."/>
            <person name="Galperin M.Y."/>
            <person name="Jogler C."/>
        </authorList>
    </citation>
    <scope>NUCLEOTIDE SEQUENCE [LARGE SCALE GENOMIC DNA]</scope>
    <source>
        <strain evidence="2 3">V22</strain>
    </source>
</reference>
<keyword evidence="3" id="KW-1185">Reference proteome</keyword>
<name>A0A517TF41_9PLAN</name>
<dbReference type="NCBIfam" id="TIGR02532">
    <property type="entry name" value="IV_pilin_GFxxxE"/>
    <property type="match status" value="1"/>
</dbReference>
<dbReference type="PROSITE" id="PS00409">
    <property type="entry name" value="PROKAR_NTER_METHYL"/>
    <property type="match status" value="1"/>
</dbReference>
<dbReference type="Pfam" id="PF07963">
    <property type="entry name" value="N_methyl"/>
    <property type="match status" value="1"/>
</dbReference>
<dbReference type="NCBIfam" id="TIGR04294">
    <property type="entry name" value="pre_pil_HX9DG"/>
    <property type="match status" value="1"/>
</dbReference>
<dbReference type="SUPFAM" id="SSF54523">
    <property type="entry name" value="Pili subunits"/>
    <property type="match status" value="1"/>
</dbReference>
<evidence type="ECO:0000313" key="3">
    <source>
        <dbReference type="Proteomes" id="UP000319976"/>
    </source>
</evidence>
<dbReference type="InterPro" id="IPR011453">
    <property type="entry name" value="DUF1559"/>
</dbReference>
<dbReference type="RefSeq" id="WP_145266589.1">
    <property type="nucleotide sequence ID" value="NZ_CP036316.1"/>
</dbReference>
<evidence type="ECO:0000313" key="2">
    <source>
        <dbReference type="EMBL" id="QDT66992.1"/>
    </source>
</evidence>